<feature type="active site" description="Proton donor/acceptor" evidence="4">
    <location>
        <position position="78"/>
    </location>
</feature>
<dbReference type="EC" id="1.4.1.9" evidence="8"/>
<dbReference type="InterPro" id="IPR006097">
    <property type="entry name" value="Glu/Leu/Phe/Val/Trp_DH_dimer"/>
</dbReference>
<dbReference type="InterPro" id="IPR006095">
    <property type="entry name" value="Glu/Leu/Phe/Val/Trp_DH"/>
</dbReference>
<dbReference type="InterPro" id="IPR016211">
    <property type="entry name" value="Glu/Phe/Leu/Val/Trp_DH_bac/arc"/>
</dbReference>
<evidence type="ECO:0000256" key="3">
    <source>
        <dbReference type="ARBA" id="ARBA00023027"/>
    </source>
</evidence>
<evidence type="ECO:0000256" key="6">
    <source>
        <dbReference type="RuleBase" id="RU004417"/>
    </source>
</evidence>
<evidence type="ECO:0000256" key="5">
    <source>
        <dbReference type="PIRSR" id="PIRSR000188-2"/>
    </source>
</evidence>
<dbReference type="PANTHER" id="PTHR42722:SF1">
    <property type="entry name" value="VALINE DEHYDROGENASE"/>
    <property type="match status" value="1"/>
</dbReference>
<protein>
    <submittedName>
        <fullName evidence="8">Leucine dehydrogenase</fullName>
        <ecNumber evidence="8">1.4.1.9</ecNumber>
    </submittedName>
</protein>
<dbReference type="PIRSF" id="PIRSF000188">
    <property type="entry name" value="Phe_leu_dh"/>
    <property type="match status" value="1"/>
</dbReference>
<organism evidence="8 9">
    <name type="scientific">Syntrophaceticus schinkii</name>
    <dbReference type="NCBI Taxonomy" id="499207"/>
    <lineage>
        <taxon>Bacteria</taxon>
        <taxon>Bacillati</taxon>
        <taxon>Bacillota</taxon>
        <taxon>Clostridia</taxon>
        <taxon>Thermoanaerobacterales</taxon>
        <taxon>Thermoanaerobacterales Family III. Incertae Sedis</taxon>
        <taxon>Syntrophaceticus</taxon>
    </lineage>
</organism>
<dbReference type="CDD" id="cd01075">
    <property type="entry name" value="NAD_bind_Leu_Phe_Val_DH"/>
    <property type="match status" value="1"/>
</dbReference>
<proteinExistence type="inferred from homology"/>
<dbReference type="Pfam" id="PF00208">
    <property type="entry name" value="ELFV_dehydrog"/>
    <property type="match status" value="2"/>
</dbReference>
<dbReference type="InterPro" id="IPR046346">
    <property type="entry name" value="Aminoacid_DH-like_N_sf"/>
</dbReference>
<dbReference type="Gene3D" id="3.40.50.720">
    <property type="entry name" value="NAD(P)-binding Rossmann-like Domain"/>
    <property type="match status" value="1"/>
</dbReference>
<dbReference type="GO" id="GO:0000166">
    <property type="term" value="F:nucleotide binding"/>
    <property type="evidence" value="ECO:0007669"/>
    <property type="project" value="UniProtKB-KW"/>
</dbReference>
<comment type="similarity">
    <text evidence="1 6">Belongs to the Glu/Leu/Phe/Val dehydrogenases family.</text>
</comment>
<evidence type="ECO:0000256" key="1">
    <source>
        <dbReference type="ARBA" id="ARBA00006382"/>
    </source>
</evidence>
<dbReference type="RefSeq" id="WP_044665374.1">
    <property type="nucleotide sequence ID" value="NZ_CDRZ01000245.1"/>
</dbReference>
<accession>A0A0B7MN77</accession>
<sequence length="349" mass="37373">MMEMVAQYGHEKVVFCHDKESGLKAIIGIHSTVLGPAIGGCRMKKYGSTKDALFDVLRLSKGMSYKCAAAELGMGGGKSVIIADPKTEKTEELLKAFARAVDSLGGLYISAEDMGMSVDDINLMKTVSPYIVGCSKEYGGLGDPSMPTAYGTYLGIRAGAQVVFGSDNLKGKTVAIQGTGNVGYCLAELLTKDEANLVIADVDSDRVNKTAEDFGARIVSPDEIYDVPCDIFAPSAIGGTINEQTIPRLKCKVIAGAANNQLLTEDDARRCEAKGIFYVPDFIINLGGVTLGAYEYKHLPYEVAYKQIDIAFDNVLKVAEIARKNSITTSQAANMFAEQKIEAAKKGWG</sequence>
<dbReference type="OrthoDB" id="9803297at2"/>
<dbReference type="GO" id="GO:0050049">
    <property type="term" value="F:L-leucine dehydrogenase activity"/>
    <property type="evidence" value="ECO:0007669"/>
    <property type="project" value="UniProtKB-EC"/>
</dbReference>
<dbReference type="PROSITE" id="PS00074">
    <property type="entry name" value="GLFV_DEHYDROGENASE"/>
    <property type="match status" value="1"/>
</dbReference>
<keyword evidence="2 6" id="KW-0560">Oxidoreductase</keyword>
<dbReference type="InterPro" id="IPR033524">
    <property type="entry name" value="Glu/Leu/Phe/Val_DH_AS"/>
</dbReference>
<evidence type="ECO:0000256" key="2">
    <source>
        <dbReference type="ARBA" id="ARBA00023002"/>
    </source>
</evidence>
<dbReference type="AlphaFoldDB" id="A0A0B7MN77"/>
<dbReference type="Pfam" id="PF02812">
    <property type="entry name" value="ELFV_dehydrog_N"/>
    <property type="match status" value="1"/>
</dbReference>
<dbReference type="EMBL" id="CDRZ01000245">
    <property type="protein sequence ID" value="CEO89426.1"/>
    <property type="molecule type" value="Genomic_DNA"/>
</dbReference>
<dbReference type="InterPro" id="IPR036291">
    <property type="entry name" value="NAD(P)-bd_dom_sf"/>
</dbReference>
<dbReference type="SUPFAM" id="SSF53223">
    <property type="entry name" value="Aminoacid dehydrogenase-like, N-terminal domain"/>
    <property type="match status" value="1"/>
</dbReference>
<evidence type="ECO:0000256" key="4">
    <source>
        <dbReference type="PIRSR" id="PIRSR000188-1"/>
    </source>
</evidence>
<name>A0A0B7MN77_9FIRM</name>
<feature type="domain" description="Glutamate/phenylalanine/leucine/valine/L-tryptophan dehydrogenase C-terminal" evidence="7">
    <location>
        <begin position="142"/>
        <end position="349"/>
    </location>
</feature>
<reference evidence="9" key="1">
    <citation type="submission" date="2015-01" db="EMBL/GenBank/DDBJ databases">
        <authorList>
            <person name="Manzoor Shahid"/>
            <person name="Zubair Saima"/>
        </authorList>
    </citation>
    <scope>NUCLEOTIDE SEQUENCE [LARGE SCALE GENOMIC DNA]</scope>
    <source>
        <strain evidence="9">Sp3</strain>
    </source>
</reference>
<feature type="binding site" evidence="5">
    <location>
        <begin position="178"/>
        <end position="183"/>
    </location>
    <ligand>
        <name>NAD(+)</name>
        <dbReference type="ChEBI" id="CHEBI:57540"/>
    </ligand>
</feature>
<dbReference type="Gene3D" id="3.40.50.10860">
    <property type="entry name" value="Leucine Dehydrogenase, chain A, domain 1"/>
    <property type="match status" value="1"/>
</dbReference>
<dbReference type="InterPro" id="IPR006096">
    <property type="entry name" value="Glu/Leu/Phe/Val/Trp_DH_C"/>
</dbReference>
<dbReference type="PANTHER" id="PTHR42722">
    <property type="entry name" value="LEUCINE DEHYDROGENASE"/>
    <property type="match status" value="1"/>
</dbReference>
<dbReference type="Proteomes" id="UP000046155">
    <property type="component" value="Unassembled WGS sequence"/>
</dbReference>
<dbReference type="SMART" id="SM00839">
    <property type="entry name" value="ELFV_dehydrog"/>
    <property type="match status" value="1"/>
</dbReference>
<keyword evidence="5" id="KW-0547">Nucleotide-binding</keyword>
<keyword evidence="3 5" id="KW-0520">NAD</keyword>
<dbReference type="PRINTS" id="PR00082">
    <property type="entry name" value="GLFDHDRGNASE"/>
</dbReference>
<evidence type="ECO:0000313" key="8">
    <source>
        <dbReference type="EMBL" id="CEO89426.1"/>
    </source>
</evidence>
<dbReference type="SUPFAM" id="SSF51735">
    <property type="entry name" value="NAD(P)-binding Rossmann-fold domains"/>
    <property type="match status" value="1"/>
</dbReference>
<dbReference type="FunFam" id="3.40.50.10860:FF:000010">
    <property type="entry name" value="Leucine dehydrogenase"/>
    <property type="match status" value="1"/>
</dbReference>
<evidence type="ECO:0000259" key="7">
    <source>
        <dbReference type="SMART" id="SM00839"/>
    </source>
</evidence>
<keyword evidence="9" id="KW-1185">Reference proteome</keyword>
<evidence type="ECO:0000313" key="9">
    <source>
        <dbReference type="Proteomes" id="UP000046155"/>
    </source>
</evidence>
<dbReference type="GO" id="GO:0006520">
    <property type="term" value="P:amino acid metabolic process"/>
    <property type="evidence" value="ECO:0007669"/>
    <property type="project" value="InterPro"/>
</dbReference>
<gene>
    <name evidence="8" type="primary">ldh</name>
    <name evidence="8" type="ORF">SSCH_480005</name>
</gene>